<dbReference type="EMBL" id="UZAK01040463">
    <property type="protein sequence ID" value="VDP64630.1"/>
    <property type="molecule type" value="Genomic_DNA"/>
</dbReference>
<reference evidence="3 4" key="2">
    <citation type="submission" date="2018-11" db="EMBL/GenBank/DDBJ databases">
        <authorList>
            <consortium name="Pathogen Informatics"/>
        </authorList>
    </citation>
    <scope>NUCLEOTIDE SEQUENCE [LARGE SCALE GENOMIC DNA]</scope>
    <source>
        <strain evidence="3">Dakar</strain>
        <strain evidence="4">Dakar, Senegal</strain>
    </source>
</reference>
<protein>
    <submittedName>
        <fullName evidence="5">TraB domain-containing protein</fullName>
    </submittedName>
</protein>
<sequence>MDDVQIVNGVEYESETDSLSVGECIDSDGLFMSHIEWVQNQRKKHFELPETVNVIECENQCKVYLIGTAHFSEESIADVKKVMEQVHPDIVMLELCANRSHTLTMDEENIKKQLRDINITSIIRKHGVSSGVLHYLLLRLSGYLVDTLGMAPGGEFRAAAKEAMKQPHCHVVLGDRPVNITLYRALEALGPWTKLKFFVALLFSFQPITKEQIEEMKKTDFLEKLLVSMAGEHPELTRILLDERDQYLARSIWEATGMEEYLKAQALKPDFTSEIHNPSNIEESVVQHRKNIDQSNDYSPDGIAHSSERDNSFNDPSPPHLSCCSHWPPTSILPRVVVAVVGIGHVAGIRKVWSTVDTIKKHELCVLLEPPLSWRIFKWSLRGVLISLVVGVVYGACRCSYIFGSFVYNRLL</sequence>
<keyword evidence="4" id="KW-1185">Reference proteome</keyword>
<dbReference type="STRING" id="6186.A0A183KSD6"/>
<dbReference type="WBParaSite" id="SCUD_0001797601-mRNA-1">
    <property type="protein sequence ID" value="SCUD_0001797601-mRNA-1"/>
    <property type="gene ID" value="SCUD_0001797601"/>
</dbReference>
<evidence type="ECO:0000313" key="4">
    <source>
        <dbReference type="Proteomes" id="UP000279833"/>
    </source>
</evidence>
<keyword evidence="2" id="KW-0812">Transmembrane</keyword>
<dbReference type="PANTHER" id="PTHR21530">
    <property type="entry name" value="PHEROMONE SHUTDOWN PROTEIN"/>
    <property type="match status" value="1"/>
</dbReference>
<organism evidence="5">
    <name type="scientific">Schistosoma curassoni</name>
    <dbReference type="NCBI Taxonomy" id="6186"/>
    <lineage>
        <taxon>Eukaryota</taxon>
        <taxon>Metazoa</taxon>
        <taxon>Spiralia</taxon>
        <taxon>Lophotrochozoa</taxon>
        <taxon>Platyhelminthes</taxon>
        <taxon>Trematoda</taxon>
        <taxon>Digenea</taxon>
        <taxon>Strigeidida</taxon>
        <taxon>Schistosomatoidea</taxon>
        <taxon>Schistosomatidae</taxon>
        <taxon>Schistosoma</taxon>
    </lineage>
</organism>
<keyword evidence="2" id="KW-0472">Membrane</keyword>
<dbReference type="AlphaFoldDB" id="A0A183KSD6"/>
<reference evidence="5" key="1">
    <citation type="submission" date="2016-06" db="UniProtKB">
        <authorList>
            <consortium name="WormBaseParasite"/>
        </authorList>
    </citation>
    <scope>IDENTIFICATION</scope>
</reference>
<feature type="transmembrane region" description="Helical" evidence="2">
    <location>
        <begin position="384"/>
        <end position="408"/>
    </location>
</feature>
<dbReference type="Proteomes" id="UP000279833">
    <property type="component" value="Unassembled WGS sequence"/>
</dbReference>
<feature type="region of interest" description="Disordered" evidence="1">
    <location>
        <begin position="297"/>
        <end position="317"/>
    </location>
</feature>
<dbReference type="InterPro" id="IPR046345">
    <property type="entry name" value="TraB_PrgY-like"/>
</dbReference>
<dbReference type="Pfam" id="PF01963">
    <property type="entry name" value="TraB_PrgY_gumN"/>
    <property type="match status" value="1"/>
</dbReference>
<evidence type="ECO:0000313" key="3">
    <source>
        <dbReference type="EMBL" id="VDP64630.1"/>
    </source>
</evidence>
<dbReference type="InterPro" id="IPR002816">
    <property type="entry name" value="TraB/PrgY/GumN_fam"/>
</dbReference>
<keyword evidence="2" id="KW-1133">Transmembrane helix</keyword>
<evidence type="ECO:0000313" key="5">
    <source>
        <dbReference type="WBParaSite" id="SCUD_0001797601-mRNA-1"/>
    </source>
</evidence>
<dbReference type="PANTHER" id="PTHR21530:SF7">
    <property type="entry name" value="TRAB DOMAIN-CONTAINING PROTEIN"/>
    <property type="match status" value="1"/>
</dbReference>
<dbReference type="CDD" id="cd14726">
    <property type="entry name" value="TraB_PrgY-like"/>
    <property type="match status" value="1"/>
</dbReference>
<evidence type="ECO:0000256" key="2">
    <source>
        <dbReference type="SAM" id="Phobius"/>
    </source>
</evidence>
<dbReference type="OrthoDB" id="48306at2759"/>
<name>A0A183KSD6_9TREM</name>
<gene>
    <name evidence="3" type="ORF">SCUD_LOCUS17973</name>
</gene>
<accession>A0A183KSD6</accession>
<proteinExistence type="predicted"/>
<evidence type="ECO:0000256" key="1">
    <source>
        <dbReference type="SAM" id="MobiDB-lite"/>
    </source>
</evidence>